<sequence length="26" mass="3056">MSPMPMLYYSPIYVSGNPFWCEELIS</sequence>
<proteinExistence type="predicted"/>
<evidence type="ECO:0000313" key="1">
    <source>
        <dbReference type="EMBL" id="JAH09474.1"/>
    </source>
</evidence>
<name>A0A0E9PYA4_ANGAN</name>
<dbReference type="EMBL" id="GBXM01099103">
    <property type="protein sequence ID" value="JAH09474.1"/>
    <property type="molecule type" value="Transcribed_RNA"/>
</dbReference>
<accession>A0A0E9PYA4</accession>
<organism evidence="1">
    <name type="scientific">Anguilla anguilla</name>
    <name type="common">European freshwater eel</name>
    <name type="synonym">Muraena anguilla</name>
    <dbReference type="NCBI Taxonomy" id="7936"/>
    <lineage>
        <taxon>Eukaryota</taxon>
        <taxon>Metazoa</taxon>
        <taxon>Chordata</taxon>
        <taxon>Craniata</taxon>
        <taxon>Vertebrata</taxon>
        <taxon>Euteleostomi</taxon>
        <taxon>Actinopterygii</taxon>
        <taxon>Neopterygii</taxon>
        <taxon>Teleostei</taxon>
        <taxon>Anguilliformes</taxon>
        <taxon>Anguillidae</taxon>
        <taxon>Anguilla</taxon>
    </lineage>
</organism>
<protein>
    <submittedName>
        <fullName evidence="1">Uncharacterized protein</fullName>
    </submittedName>
</protein>
<dbReference type="AlphaFoldDB" id="A0A0E9PYA4"/>
<reference evidence="1" key="1">
    <citation type="submission" date="2014-11" db="EMBL/GenBank/DDBJ databases">
        <authorList>
            <person name="Amaro Gonzalez C."/>
        </authorList>
    </citation>
    <scope>NUCLEOTIDE SEQUENCE</scope>
</reference>
<reference evidence="1" key="2">
    <citation type="journal article" date="2015" name="Fish Shellfish Immunol.">
        <title>Early steps in the European eel (Anguilla anguilla)-Vibrio vulnificus interaction in the gills: Role of the RtxA13 toxin.</title>
        <authorList>
            <person name="Callol A."/>
            <person name="Pajuelo D."/>
            <person name="Ebbesson L."/>
            <person name="Teles M."/>
            <person name="MacKenzie S."/>
            <person name="Amaro C."/>
        </authorList>
    </citation>
    <scope>NUCLEOTIDE SEQUENCE</scope>
</reference>